<evidence type="ECO:0000313" key="4">
    <source>
        <dbReference type="Proteomes" id="UP001620460"/>
    </source>
</evidence>
<evidence type="ECO:0000256" key="2">
    <source>
        <dbReference type="SAM" id="SignalP"/>
    </source>
</evidence>
<feature type="compositionally biased region" description="Polar residues" evidence="1">
    <location>
        <begin position="85"/>
        <end position="102"/>
    </location>
</feature>
<proteinExistence type="predicted"/>
<feature type="region of interest" description="Disordered" evidence="1">
    <location>
        <begin position="29"/>
        <end position="111"/>
    </location>
</feature>
<protein>
    <submittedName>
        <fullName evidence="3">Uncharacterized protein</fullName>
    </submittedName>
</protein>
<feature type="compositionally biased region" description="Polar residues" evidence="1">
    <location>
        <begin position="33"/>
        <end position="57"/>
    </location>
</feature>
<feature type="signal peptide" evidence="2">
    <location>
        <begin position="1"/>
        <end position="22"/>
    </location>
</feature>
<name>A0ABW8JTJ9_9GAMM</name>
<accession>A0ABW8JTJ9</accession>
<gene>
    <name evidence="3" type="ORF">ISP17_09535</name>
</gene>
<feature type="chain" id="PRO_5045774052" evidence="2">
    <location>
        <begin position="23"/>
        <end position="111"/>
    </location>
</feature>
<evidence type="ECO:0000256" key="1">
    <source>
        <dbReference type="SAM" id="MobiDB-lite"/>
    </source>
</evidence>
<keyword evidence="4" id="KW-1185">Reference proteome</keyword>
<feature type="compositionally biased region" description="Low complexity" evidence="1">
    <location>
        <begin position="59"/>
        <end position="73"/>
    </location>
</feature>
<dbReference type="RefSeq" id="WP_404632470.1">
    <property type="nucleotide sequence ID" value="NZ_JADIKM010000002.1"/>
</dbReference>
<keyword evidence="2" id="KW-0732">Signal</keyword>
<dbReference type="Proteomes" id="UP001620460">
    <property type="component" value="Unassembled WGS sequence"/>
</dbReference>
<reference evidence="3 4" key="1">
    <citation type="submission" date="2020-10" db="EMBL/GenBank/DDBJ databases">
        <title>Phylogeny of dyella-like bacteria.</title>
        <authorList>
            <person name="Fu J."/>
        </authorList>
    </citation>
    <scope>NUCLEOTIDE SEQUENCE [LARGE SCALE GENOMIC DNA]</scope>
    <source>
        <strain evidence="3 4">Gsoil3046</strain>
    </source>
</reference>
<comment type="caution">
    <text evidence="3">The sequence shown here is derived from an EMBL/GenBank/DDBJ whole genome shotgun (WGS) entry which is preliminary data.</text>
</comment>
<organism evidence="3 4">
    <name type="scientific">Dyella ginsengisoli</name>
    <dbReference type="NCBI Taxonomy" id="363848"/>
    <lineage>
        <taxon>Bacteria</taxon>
        <taxon>Pseudomonadati</taxon>
        <taxon>Pseudomonadota</taxon>
        <taxon>Gammaproteobacteria</taxon>
        <taxon>Lysobacterales</taxon>
        <taxon>Rhodanobacteraceae</taxon>
        <taxon>Dyella</taxon>
    </lineage>
</organism>
<dbReference type="EMBL" id="JADIKM010000002">
    <property type="protein sequence ID" value="MFK2904208.1"/>
    <property type="molecule type" value="Genomic_DNA"/>
</dbReference>
<sequence>MSATRWILGCILAAAISSPALAARDAGDLGTQDLGQRSVGSNARSRTIDSGTTTGGELSSPSTSRSSEAPATTGNESGDGAGTLPVSTGARQAPSSHSNVGWQSLLPGSIQ</sequence>
<evidence type="ECO:0000313" key="3">
    <source>
        <dbReference type="EMBL" id="MFK2904208.1"/>
    </source>
</evidence>